<comment type="similarity">
    <text evidence="4">Belongs to the PAL/histidase family.</text>
</comment>
<accession>A0AAE0EG91</accession>
<evidence type="ECO:0000256" key="9">
    <source>
        <dbReference type="ARBA" id="ARBA00023232"/>
    </source>
</evidence>
<dbReference type="GO" id="GO:0005737">
    <property type="term" value="C:cytoplasm"/>
    <property type="evidence" value="ECO:0007669"/>
    <property type="project" value="UniProtKB-SubCell"/>
</dbReference>
<dbReference type="EMBL" id="JANJYJ010000002">
    <property type="protein sequence ID" value="KAK3226959.1"/>
    <property type="molecule type" value="Genomic_DNA"/>
</dbReference>
<dbReference type="SUPFAM" id="SSF48557">
    <property type="entry name" value="L-aspartase-like"/>
    <property type="match status" value="1"/>
</dbReference>
<keyword evidence="10" id="KW-0456">Lyase</keyword>
<dbReference type="GO" id="GO:0009698">
    <property type="term" value="P:phenylpropanoid metabolic process"/>
    <property type="evidence" value="ECO:0007669"/>
    <property type="project" value="UniProtKB-KW"/>
</dbReference>
<evidence type="ECO:0000256" key="4">
    <source>
        <dbReference type="ARBA" id="ARBA00007238"/>
    </source>
</evidence>
<keyword evidence="8" id="KW-0587">Phenylpropanoid metabolism</keyword>
<proteinExistence type="inferred from homology"/>
<evidence type="ECO:0000256" key="5">
    <source>
        <dbReference type="ARBA" id="ARBA00011881"/>
    </source>
</evidence>
<sequence length="85" mass="9737">MQKPRQVLVEHALTNNNNGDLKNANASIFLKISTFAKEVESARSTFDTDNATVLNRIEECRSYPLYKFVREQGRVGDSAFDRRRS</sequence>
<dbReference type="InterPro" id="IPR001106">
    <property type="entry name" value="Aromatic_Lyase"/>
</dbReference>
<dbReference type="Gene3D" id="1.20.200.10">
    <property type="entry name" value="Fumarase/aspartase (Central domain)"/>
    <property type="match status" value="1"/>
</dbReference>
<comment type="function">
    <text evidence="1">This is a key enzyme of plant metabolism catalyzing the first reaction in the biosynthesis from L-phenylalanine of a wide variety of natural products based on the phenylpropane skeleton.</text>
</comment>
<dbReference type="GO" id="GO:0045548">
    <property type="term" value="F:phenylalanine ammonia-lyase activity"/>
    <property type="evidence" value="ECO:0007669"/>
    <property type="project" value="UniProtKB-EC"/>
</dbReference>
<dbReference type="InterPro" id="IPR008948">
    <property type="entry name" value="L-Aspartase-like"/>
</dbReference>
<evidence type="ECO:0000256" key="2">
    <source>
        <dbReference type="ARBA" id="ARBA00004496"/>
    </source>
</evidence>
<evidence type="ECO:0000256" key="7">
    <source>
        <dbReference type="ARBA" id="ARBA00022490"/>
    </source>
</evidence>
<dbReference type="InterPro" id="IPR023144">
    <property type="entry name" value="Phe_NH3-lyase_shielding_dom_sf"/>
</dbReference>
<comment type="subunit">
    <text evidence="5">Homotetramer.</text>
</comment>
<keyword evidence="13" id="KW-1185">Reference proteome</keyword>
<name>A0AAE0EG91_9ROSI</name>
<dbReference type="PANTHER" id="PTHR10362">
    <property type="entry name" value="HISTIDINE AMMONIA-LYASE"/>
    <property type="match status" value="1"/>
</dbReference>
<organism evidence="12 13">
    <name type="scientific">Dipteronia sinensis</name>
    <dbReference type="NCBI Taxonomy" id="43782"/>
    <lineage>
        <taxon>Eukaryota</taxon>
        <taxon>Viridiplantae</taxon>
        <taxon>Streptophyta</taxon>
        <taxon>Embryophyta</taxon>
        <taxon>Tracheophyta</taxon>
        <taxon>Spermatophyta</taxon>
        <taxon>Magnoliopsida</taxon>
        <taxon>eudicotyledons</taxon>
        <taxon>Gunneridae</taxon>
        <taxon>Pentapetalae</taxon>
        <taxon>rosids</taxon>
        <taxon>malvids</taxon>
        <taxon>Sapindales</taxon>
        <taxon>Sapindaceae</taxon>
        <taxon>Hippocastanoideae</taxon>
        <taxon>Acereae</taxon>
        <taxon>Dipteronia</taxon>
    </lineage>
</organism>
<gene>
    <name evidence="12" type="ORF">Dsin_006821</name>
</gene>
<evidence type="ECO:0000313" key="12">
    <source>
        <dbReference type="EMBL" id="KAK3226959.1"/>
    </source>
</evidence>
<dbReference type="Gene3D" id="1.10.274.20">
    <property type="entry name" value="Phenylalanine ammonia-lyase 1, domain 3"/>
    <property type="match status" value="1"/>
</dbReference>
<comment type="subcellular location">
    <subcellularLocation>
        <location evidence="2">Cytoplasm</location>
    </subcellularLocation>
</comment>
<protein>
    <recommendedName>
        <fullName evidence="6">phenylalanine ammonia-lyase</fullName>
        <ecNumber evidence="6">4.3.1.24</ecNumber>
    </recommendedName>
</protein>
<comment type="pathway">
    <text evidence="3">Phenylpropanoid metabolism; trans-cinnamate biosynthesis; trans-cinnamate from L-phenylalanine: step 1/1.</text>
</comment>
<evidence type="ECO:0000256" key="3">
    <source>
        <dbReference type="ARBA" id="ARBA00005138"/>
    </source>
</evidence>
<dbReference type="EC" id="4.3.1.24" evidence="6"/>
<evidence type="ECO:0000256" key="11">
    <source>
        <dbReference type="ARBA" id="ARBA00023537"/>
    </source>
</evidence>
<keyword evidence="9" id="KW-0585">Phenylalanine catabolism</keyword>
<evidence type="ECO:0000256" key="6">
    <source>
        <dbReference type="ARBA" id="ARBA00012139"/>
    </source>
</evidence>
<dbReference type="Proteomes" id="UP001281410">
    <property type="component" value="Unassembled WGS sequence"/>
</dbReference>
<comment type="caution">
    <text evidence="12">The sequence shown here is derived from an EMBL/GenBank/DDBJ whole genome shotgun (WGS) entry which is preliminary data.</text>
</comment>
<dbReference type="GO" id="GO:0006559">
    <property type="term" value="P:L-phenylalanine catabolic process"/>
    <property type="evidence" value="ECO:0007669"/>
    <property type="project" value="UniProtKB-KW"/>
</dbReference>
<evidence type="ECO:0000313" key="13">
    <source>
        <dbReference type="Proteomes" id="UP001281410"/>
    </source>
</evidence>
<keyword evidence="7" id="KW-0963">Cytoplasm</keyword>
<dbReference type="AlphaFoldDB" id="A0AAE0EG91"/>
<evidence type="ECO:0000256" key="1">
    <source>
        <dbReference type="ARBA" id="ARBA00002235"/>
    </source>
</evidence>
<evidence type="ECO:0000256" key="8">
    <source>
        <dbReference type="ARBA" id="ARBA00023051"/>
    </source>
</evidence>
<comment type="catalytic activity">
    <reaction evidence="11">
        <text>L-phenylalanine = (E)-cinnamate + NH4(+)</text>
        <dbReference type="Rhea" id="RHEA:21384"/>
        <dbReference type="ChEBI" id="CHEBI:15669"/>
        <dbReference type="ChEBI" id="CHEBI:28938"/>
        <dbReference type="ChEBI" id="CHEBI:58095"/>
        <dbReference type="EC" id="4.3.1.24"/>
    </reaction>
</comment>
<reference evidence="12" key="1">
    <citation type="journal article" date="2023" name="Plant J.">
        <title>Genome sequences and population genomics provide insights into the demographic history, inbreeding, and mutation load of two 'living fossil' tree species of Dipteronia.</title>
        <authorList>
            <person name="Feng Y."/>
            <person name="Comes H.P."/>
            <person name="Chen J."/>
            <person name="Zhu S."/>
            <person name="Lu R."/>
            <person name="Zhang X."/>
            <person name="Li P."/>
            <person name="Qiu J."/>
            <person name="Olsen K.M."/>
            <person name="Qiu Y."/>
        </authorList>
    </citation>
    <scope>NUCLEOTIDE SEQUENCE</scope>
    <source>
        <strain evidence="12">NBL</strain>
    </source>
</reference>
<evidence type="ECO:0000256" key="10">
    <source>
        <dbReference type="ARBA" id="ARBA00023239"/>
    </source>
</evidence>